<dbReference type="PRINTS" id="PR01210">
    <property type="entry name" value="GGTRANSPTASE"/>
</dbReference>
<feature type="binding site" evidence="2">
    <location>
        <position position="355"/>
    </location>
    <ligand>
        <name>L-glutamate</name>
        <dbReference type="ChEBI" id="CHEBI:29985"/>
    </ligand>
</feature>
<dbReference type="GO" id="GO:0005886">
    <property type="term" value="C:plasma membrane"/>
    <property type="evidence" value="ECO:0007669"/>
    <property type="project" value="TreeGrafter"/>
</dbReference>
<evidence type="ECO:0000256" key="2">
    <source>
        <dbReference type="PIRSR" id="PIRSR600101-2"/>
    </source>
</evidence>
<keyword evidence="4" id="KW-1185">Reference proteome</keyword>
<dbReference type="GO" id="GO:0036374">
    <property type="term" value="F:glutathione hydrolase activity"/>
    <property type="evidence" value="ECO:0007669"/>
    <property type="project" value="InterPro"/>
</dbReference>
<dbReference type="PANTHER" id="PTHR11686:SF34">
    <property type="entry name" value="GLUTATHIONE HYDROLASE 1-RELATED"/>
    <property type="match status" value="1"/>
</dbReference>
<gene>
    <name evidence="3" type="primary">GGT1_1</name>
    <name evidence="3" type="ORF">CFP56_032201</name>
</gene>
<evidence type="ECO:0000256" key="1">
    <source>
        <dbReference type="PIRSR" id="PIRSR600101-1"/>
    </source>
</evidence>
<dbReference type="EMBL" id="PKMF04000547">
    <property type="protein sequence ID" value="KAK7826420.1"/>
    <property type="molecule type" value="Genomic_DNA"/>
</dbReference>
<sequence length="520" mass="55943">MKVLQGGGHAVDASVASALCLGVVSPASSGLGGGAFMLLRLSSGKAQAFNMRETALLKASEYAGNATLKGEGALSIAVPGELAGLYKAWKRHERLPWKRLVRPAEHLAHLGFKISPFLHTQMAGDICHNEKLAHTLNKISKFGPVALYSGSIRFKLVRDVQKVGGILTMKDLQSYKVKLKEPISANILGRKLLVMPPPSGDPPMILMLNILAQYAVPSGVSGPLGLHREIDALKHVFSVRMNLGDPDFVLVSKVLSDMLSPKFAKELKKQIFDNMTFDPSHYGGRQAPSLNSSSCCVMLVPKFRWNQIHEHGTSHLSIVDREQNAVAMTTTVNSYFGSLILSPSTGIVLNNEMDDFSIPTNVSADIPLPAPANLIRPGRRPLSAIMNSRTVELHTDEQLQAVVGASGGGKIIAATAEVLLNHFARGMDPFSSVMAPRFYHQLIPNVLSYENWTAVSGDHFEVPADIRAALRKKGHVLQSLSGGTACQFIVQDVGTLKKNGGIGKLVAVSDPRKGGFPAGY</sequence>
<evidence type="ECO:0000313" key="3">
    <source>
        <dbReference type="EMBL" id="KAK7826420.1"/>
    </source>
</evidence>
<dbReference type="Gene3D" id="3.60.20.40">
    <property type="match status" value="1"/>
</dbReference>
<proteinExistence type="predicted"/>
<organism evidence="3 4">
    <name type="scientific">Quercus suber</name>
    <name type="common">Cork oak</name>
    <dbReference type="NCBI Taxonomy" id="58331"/>
    <lineage>
        <taxon>Eukaryota</taxon>
        <taxon>Viridiplantae</taxon>
        <taxon>Streptophyta</taxon>
        <taxon>Embryophyta</taxon>
        <taxon>Tracheophyta</taxon>
        <taxon>Spermatophyta</taxon>
        <taxon>Magnoliopsida</taxon>
        <taxon>eudicotyledons</taxon>
        <taxon>Gunneridae</taxon>
        <taxon>Pentapetalae</taxon>
        <taxon>rosids</taxon>
        <taxon>fabids</taxon>
        <taxon>Fagales</taxon>
        <taxon>Fagaceae</taxon>
        <taxon>Quercus</taxon>
    </lineage>
</organism>
<feature type="binding site" evidence="2">
    <location>
        <position position="52"/>
    </location>
    <ligand>
        <name>L-glutamate</name>
        <dbReference type="ChEBI" id="CHEBI:29985"/>
    </ligand>
</feature>
<dbReference type="InterPro" id="IPR043138">
    <property type="entry name" value="GGT_lsub"/>
</dbReference>
<dbReference type="Proteomes" id="UP000237347">
    <property type="component" value="Unassembled WGS sequence"/>
</dbReference>
<dbReference type="Pfam" id="PF01019">
    <property type="entry name" value="G_glu_transpept"/>
    <property type="match status" value="1"/>
</dbReference>
<dbReference type="GO" id="GO:0006751">
    <property type="term" value="P:glutathione catabolic process"/>
    <property type="evidence" value="ECO:0007669"/>
    <property type="project" value="InterPro"/>
</dbReference>
<dbReference type="FunFam" id="1.10.246.130:FF:000001">
    <property type="entry name" value="Gamma-glutamyltransferase 5 isoform 1"/>
    <property type="match status" value="1"/>
</dbReference>
<feature type="active site" description="Nucleophile" evidence="1">
    <location>
        <position position="313"/>
    </location>
</feature>
<dbReference type="InterPro" id="IPR043137">
    <property type="entry name" value="GGT_ssub_C"/>
</dbReference>
<reference evidence="3 4" key="1">
    <citation type="journal article" date="2018" name="Sci. Data">
        <title>The draft genome sequence of cork oak.</title>
        <authorList>
            <person name="Ramos A.M."/>
            <person name="Usie A."/>
            <person name="Barbosa P."/>
            <person name="Barros P.M."/>
            <person name="Capote T."/>
            <person name="Chaves I."/>
            <person name="Simoes F."/>
            <person name="Abreu I."/>
            <person name="Carrasquinho I."/>
            <person name="Faro C."/>
            <person name="Guimaraes J.B."/>
            <person name="Mendonca D."/>
            <person name="Nobrega F."/>
            <person name="Rodrigues L."/>
            <person name="Saibo N.J.M."/>
            <person name="Varela M.C."/>
            <person name="Egas C."/>
            <person name="Matos J."/>
            <person name="Miguel C.M."/>
            <person name="Oliveira M.M."/>
            <person name="Ricardo C.P."/>
            <person name="Goncalves S."/>
        </authorList>
    </citation>
    <scope>NUCLEOTIDE SEQUENCE [LARGE SCALE GENOMIC DNA]</scope>
    <source>
        <strain evidence="4">cv. HL8</strain>
    </source>
</reference>
<protein>
    <submittedName>
        <fullName evidence="3">Glutathione hydrolase 1</fullName>
    </submittedName>
</protein>
<name>A0AAW0JIU9_QUESU</name>
<dbReference type="InterPro" id="IPR000101">
    <property type="entry name" value="GGT_peptidase"/>
</dbReference>
<feature type="binding site" evidence="2">
    <location>
        <begin position="331"/>
        <end position="333"/>
    </location>
    <ligand>
        <name>L-glutamate</name>
        <dbReference type="ChEBI" id="CHEBI:29985"/>
    </ligand>
</feature>
<accession>A0AAW0JIU9</accession>
<dbReference type="InterPro" id="IPR029055">
    <property type="entry name" value="Ntn_hydrolases_N"/>
</dbReference>
<dbReference type="SUPFAM" id="SSF56235">
    <property type="entry name" value="N-terminal nucleophile aminohydrolases (Ntn hydrolases)"/>
    <property type="match status" value="1"/>
</dbReference>
<feature type="binding site" evidence="2">
    <location>
        <position position="408"/>
    </location>
    <ligand>
        <name>L-glutamate</name>
        <dbReference type="ChEBI" id="CHEBI:29985"/>
    </ligand>
</feature>
<evidence type="ECO:0000313" key="4">
    <source>
        <dbReference type="Proteomes" id="UP000237347"/>
    </source>
</evidence>
<comment type="caution">
    <text evidence="3">The sequence shown here is derived from an EMBL/GenBank/DDBJ whole genome shotgun (WGS) entry which is preliminary data.</text>
</comment>
<dbReference type="AlphaFoldDB" id="A0AAW0JIU9"/>
<dbReference type="PANTHER" id="PTHR11686">
    <property type="entry name" value="GAMMA GLUTAMYL TRANSPEPTIDASE"/>
    <property type="match status" value="1"/>
</dbReference>
<keyword evidence="3" id="KW-0378">Hydrolase</keyword>
<dbReference type="Gene3D" id="1.10.246.130">
    <property type="match status" value="1"/>
</dbReference>